<name>A0AA86R8H3_9EUKA</name>
<evidence type="ECO:0000313" key="5">
    <source>
        <dbReference type="Proteomes" id="UP001642409"/>
    </source>
</evidence>
<dbReference type="InterPro" id="IPR003409">
    <property type="entry name" value="MORN"/>
</dbReference>
<reference evidence="3" key="1">
    <citation type="submission" date="2023-06" db="EMBL/GenBank/DDBJ databases">
        <authorList>
            <person name="Kurt Z."/>
        </authorList>
    </citation>
    <scope>NUCLEOTIDE SEQUENCE</scope>
</reference>
<dbReference type="PANTHER" id="PTHR43215">
    <property type="entry name" value="RADIAL SPOKE HEAD 1 HOMOLOG"/>
    <property type="match status" value="1"/>
</dbReference>
<dbReference type="EMBL" id="CAXDID020000096">
    <property type="protein sequence ID" value="CAL6024581.1"/>
    <property type="molecule type" value="Genomic_DNA"/>
</dbReference>
<organism evidence="3">
    <name type="scientific">Hexamita inflata</name>
    <dbReference type="NCBI Taxonomy" id="28002"/>
    <lineage>
        <taxon>Eukaryota</taxon>
        <taxon>Metamonada</taxon>
        <taxon>Diplomonadida</taxon>
        <taxon>Hexamitidae</taxon>
        <taxon>Hexamitinae</taxon>
        <taxon>Hexamita</taxon>
    </lineage>
</organism>
<comment type="caution">
    <text evidence="3">The sequence shown here is derived from an EMBL/GenBank/DDBJ whole genome shotgun (WGS) entry which is preliminary data.</text>
</comment>
<dbReference type="Gene3D" id="2.20.110.10">
    <property type="entry name" value="Histone H3 K4-specific methyltransferase SET7/9 N-terminal domain"/>
    <property type="match status" value="1"/>
</dbReference>
<feature type="compositionally biased region" description="Polar residues" evidence="2">
    <location>
        <begin position="10"/>
        <end position="23"/>
    </location>
</feature>
<dbReference type="EMBL" id="CATOUU010001114">
    <property type="protein sequence ID" value="CAI9972660.1"/>
    <property type="molecule type" value="Genomic_DNA"/>
</dbReference>
<dbReference type="SMART" id="SM00698">
    <property type="entry name" value="MORN"/>
    <property type="match status" value="4"/>
</dbReference>
<dbReference type="SUPFAM" id="SSF82185">
    <property type="entry name" value="Histone H3 K4-specific methyltransferase SET7/9 N-terminal domain"/>
    <property type="match status" value="1"/>
</dbReference>
<keyword evidence="5" id="KW-1185">Reference proteome</keyword>
<keyword evidence="1" id="KW-0677">Repeat</keyword>
<evidence type="ECO:0000313" key="3">
    <source>
        <dbReference type="EMBL" id="CAI9972660.1"/>
    </source>
</evidence>
<evidence type="ECO:0000256" key="1">
    <source>
        <dbReference type="ARBA" id="ARBA00022737"/>
    </source>
</evidence>
<feature type="region of interest" description="Disordered" evidence="2">
    <location>
        <begin position="1"/>
        <end position="23"/>
    </location>
</feature>
<gene>
    <name evidence="4" type="ORF">HINF_LOCUS29684</name>
    <name evidence="3" type="ORF">HINF_LOCUS60305</name>
</gene>
<dbReference type="Pfam" id="PF02493">
    <property type="entry name" value="MORN"/>
    <property type="match status" value="3"/>
</dbReference>
<evidence type="ECO:0000256" key="2">
    <source>
        <dbReference type="SAM" id="MobiDB-lite"/>
    </source>
</evidence>
<dbReference type="PANTHER" id="PTHR43215:SF14">
    <property type="entry name" value="RADIAL SPOKE HEAD 1 HOMOLOG"/>
    <property type="match status" value="1"/>
</dbReference>
<dbReference type="Proteomes" id="UP001642409">
    <property type="component" value="Unassembled WGS sequence"/>
</dbReference>
<reference evidence="4 5" key="2">
    <citation type="submission" date="2024-07" db="EMBL/GenBank/DDBJ databases">
        <authorList>
            <person name="Akdeniz Z."/>
        </authorList>
    </citation>
    <scope>NUCLEOTIDE SEQUENCE [LARGE SCALE GENOMIC DNA]</scope>
</reference>
<accession>A0AA86R8H3</accession>
<proteinExistence type="predicted"/>
<dbReference type="AlphaFoldDB" id="A0AA86R8H3"/>
<sequence>MVNGDFYTGNWKNNQKSGQGTHSFSGNKYIGDFSEDLGRGSVLYSNNDHYDGYWSEGNYHGRGTLIQYNGDSYTGNFKNGEYHGNGKLTTIEGVVKNGER</sequence>
<evidence type="ECO:0000313" key="4">
    <source>
        <dbReference type="EMBL" id="CAL6024581.1"/>
    </source>
</evidence>
<protein>
    <submittedName>
        <fullName evidence="3">4</fullName>
    </submittedName>
</protein>